<evidence type="ECO:0000256" key="2">
    <source>
        <dbReference type="SAM" id="Phobius"/>
    </source>
</evidence>
<evidence type="ECO:0000256" key="1">
    <source>
        <dbReference type="SAM" id="MobiDB-lite"/>
    </source>
</evidence>
<dbReference type="EMBL" id="JACBZD010000002">
    <property type="protein sequence ID" value="NYI08110.1"/>
    <property type="molecule type" value="Genomic_DNA"/>
</dbReference>
<feature type="transmembrane region" description="Helical" evidence="2">
    <location>
        <begin position="28"/>
        <end position="51"/>
    </location>
</feature>
<gene>
    <name evidence="3" type="ORF">FHU37_005139</name>
</gene>
<dbReference type="AlphaFoldDB" id="A0A853A3Q9"/>
<proteinExistence type="predicted"/>
<feature type="transmembrane region" description="Helical" evidence="2">
    <location>
        <begin position="58"/>
        <end position="75"/>
    </location>
</feature>
<keyword evidence="2" id="KW-0812">Transmembrane</keyword>
<evidence type="ECO:0000313" key="3">
    <source>
        <dbReference type="EMBL" id="NYI08110.1"/>
    </source>
</evidence>
<accession>A0A853A3Q9</accession>
<dbReference type="Proteomes" id="UP000567795">
    <property type="component" value="Unassembled WGS sequence"/>
</dbReference>
<keyword evidence="2" id="KW-0472">Membrane</keyword>
<feature type="region of interest" description="Disordered" evidence="1">
    <location>
        <begin position="78"/>
        <end position="134"/>
    </location>
</feature>
<keyword evidence="2" id="KW-1133">Transmembrane helix</keyword>
<keyword evidence="4" id="KW-1185">Reference proteome</keyword>
<name>A0A853A3Q9_9ACTN</name>
<protein>
    <submittedName>
        <fullName evidence="3">H+/Cl- antiporter ClcA</fullName>
    </submittedName>
</protein>
<organism evidence="3 4">
    <name type="scientific">Allostreptomyces psammosilenae</name>
    <dbReference type="NCBI Taxonomy" id="1892865"/>
    <lineage>
        <taxon>Bacteria</taxon>
        <taxon>Bacillati</taxon>
        <taxon>Actinomycetota</taxon>
        <taxon>Actinomycetes</taxon>
        <taxon>Kitasatosporales</taxon>
        <taxon>Streptomycetaceae</taxon>
        <taxon>Allostreptomyces</taxon>
    </lineage>
</organism>
<sequence length="134" mass="13462">MLAITGSLVLGALLGAAAHLLARRRFPNPYLTAGTGAVGAFTGAAVAAFVLGTTSPPALLLPGACTAALLVAVLARPSRPPAPLPARAARPSRAADRDRLPARPAPSRPAVRRPPHAGPATAHRIRPAGSSALR</sequence>
<comment type="caution">
    <text evidence="3">The sequence shown here is derived from an EMBL/GenBank/DDBJ whole genome shotgun (WGS) entry which is preliminary data.</text>
</comment>
<dbReference type="RefSeq" id="WP_179816989.1">
    <property type="nucleotide sequence ID" value="NZ_JACBZD010000002.1"/>
</dbReference>
<evidence type="ECO:0000313" key="4">
    <source>
        <dbReference type="Proteomes" id="UP000567795"/>
    </source>
</evidence>
<reference evidence="3 4" key="1">
    <citation type="submission" date="2020-07" db="EMBL/GenBank/DDBJ databases">
        <title>Sequencing the genomes of 1000 actinobacteria strains.</title>
        <authorList>
            <person name="Klenk H.-P."/>
        </authorList>
    </citation>
    <scope>NUCLEOTIDE SEQUENCE [LARGE SCALE GENOMIC DNA]</scope>
    <source>
        <strain evidence="3 4">DSM 42178</strain>
    </source>
</reference>